<keyword evidence="12" id="KW-1185">Reference proteome</keyword>
<reference evidence="11 12" key="1">
    <citation type="submission" date="2016-11" db="EMBL/GenBank/DDBJ databases">
        <authorList>
            <person name="Varghese N."/>
            <person name="Submissions S."/>
        </authorList>
    </citation>
    <scope>NUCLEOTIDE SEQUENCE [LARGE SCALE GENOMIC DNA]</scope>
    <source>
        <strain evidence="11 12">DSM 19027</strain>
    </source>
</reference>
<dbReference type="Proteomes" id="UP000324781">
    <property type="component" value="Unassembled WGS sequence"/>
</dbReference>
<dbReference type="OrthoDB" id="9812811at2"/>
<feature type="compositionally biased region" description="Pro residues" evidence="8">
    <location>
        <begin position="148"/>
        <end position="172"/>
    </location>
</feature>
<dbReference type="GO" id="GO:0005975">
    <property type="term" value="P:carbohydrate metabolic process"/>
    <property type="evidence" value="ECO:0007669"/>
    <property type="project" value="InterPro"/>
</dbReference>
<dbReference type="Pfam" id="PF00704">
    <property type="entry name" value="Glyco_hydro_18"/>
    <property type="match status" value="1"/>
</dbReference>
<keyword evidence="4" id="KW-0146">Chitin degradation</keyword>
<dbReference type="PROSITE" id="PS01095">
    <property type="entry name" value="GH18_1"/>
    <property type="match status" value="1"/>
</dbReference>
<feature type="compositionally biased region" description="Polar residues" evidence="8">
    <location>
        <begin position="33"/>
        <end position="47"/>
    </location>
</feature>
<feature type="signal peptide" evidence="9">
    <location>
        <begin position="1"/>
        <end position="29"/>
    </location>
</feature>
<gene>
    <name evidence="11" type="ORF">SAMN05444373_100166</name>
</gene>
<dbReference type="GO" id="GO:0008061">
    <property type="term" value="F:chitin binding"/>
    <property type="evidence" value="ECO:0007669"/>
    <property type="project" value="InterPro"/>
</dbReference>
<organism evidence="11 12">
    <name type="scientific">Thermoclostridium caenicola</name>
    <dbReference type="NCBI Taxonomy" id="659425"/>
    <lineage>
        <taxon>Bacteria</taxon>
        <taxon>Bacillati</taxon>
        <taxon>Bacillota</taxon>
        <taxon>Clostridia</taxon>
        <taxon>Eubacteriales</taxon>
        <taxon>Oscillospiraceae</taxon>
        <taxon>Thermoclostridium</taxon>
    </lineage>
</organism>
<dbReference type="CDD" id="cd06548">
    <property type="entry name" value="GH18_chitinase"/>
    <property type="match status" value="1"/>
</dbReference>
<dbReference type="InterPro" id="IPR001223">
    <property type="entry name" value="Glyco_hydro18_cat"/>
</dbReference>
<dbReference type="PROSITE" id="PS51910">
    <property type="entry name" value="GH18_2"/>
    <property type="match status" value="1"/>
</dbReference>
<dbReference type="InterPro" id="IPR017853">
    <property type="entry name" value="GH"/>
</dbReference>
<feature type="domain" description="GH18" evidence="10">
    <location>
        <begin position="176"/>
        <end position="523"/>
    </location>
</feature>
<dbReference type="PANTHER" id="PTHR11177">
    <property type="entry name" value="CHITINASE"/>
    <property type="match status" value="1"/>
</dbReference>
<dbReference type="RefSeq" id="WP_149677345.1">
    <property type="nucleotide sequence ID" value="NZ_FQZP01000001.1"/>
</dbReference>
<evidence type="ECO:0000256" key="5">
    <source>
        <dbReference type="ARBA" id="ARBA00023295"/>
    </source>
</evidence>
<evidence type="ECO:0000256" key="8">
    <source>
        <dbReference type="SAM" id="MobiDB-lite"/>
    </source>
</evidence>
<evidence type="ECO:0000256" key="3">
    <source>
        <dbReference type="ARBA" id="ARBA00022801"/>
    </source>
</evidence>
<comment type="catalytic activity">
    <reaction evidence="1">
        <text>Random endo-hydrolysis of N-acetyl-beta-D-glucosaminide (1-&gt;4)-beta-linkages in chitin and chitodextrins.</text>
        <dbReference type="EC" id="3.2.1.14"/>
    </reaction>
</comment>
<feature type="region of interest" description="Disordered" evidence="8">
    <location>
        <begin position="30"/>
        <end position="70"/>
    </location>
</feature>
<dbReference type="EC" id="3.2.1.14" evidence="2"/>
<evidence type="ECO:0000256" key="2">
    <source>
        <dbReference type="ARBA" id="ARBA00012729"/>
    </source>
</evidence>
<dbReference type="SUPFAM" id="SSF54556">
    <property type="entry name" value="Chitinase insertion domain"/>
    <property type="match status" value="1"/>
</dbReference>
<dbReference type="SMART" id="SM00636">
    <property type="entry name" value="Glyco_18"/>
    <property type="match status" value="1"/>
</dbReference>
<protein>
    <recommendedName>
        <fullName evidence="2">chitinase</fullName>
        <ecNumber evidence="2">3.2.1.14</ecNumber>
    </recommendedName>
</protein>
<evidence type="ECO:0000256" key="1">
    <source>
        <dbReference type="ARBA" id="ARBA00000822"/>
    </source>
</evidence>
<dbReference type="GO" id="GO:0008843">
    <property type="term" value="F:endochitinase activity"/>
    <property type="evidence" value="ECO:0007669"/>
    <property type="project" value="UniProtKB-EC"/>
</dbReference>
<dbReference type="PANTHER" id="PTHR11177:SF317">
    <property type="entry name" value="CHITINASE 12-RELATED"/>
    <property type="match status" value="1"/>
</dbReference>
<evidence type="ECO:0000259" key="10">
    <source>
        <dbReference type="PROSITE" id="PS51910"/>
    </source>
</evidence>
<proteinExistence type="inferred from homology"/>
<evidence type="ECO:0000256" key="7">
    <source>
        <dbReference type="RuleBase" id="RU004453"/>
    </source>
</evidence>
<comment type="similarity">
    <text evidence="7">Belongs to the glycosyl hydrolase 18 family.</text>
</comment>
<sequence>MVKNLSNIWNFIILAVLALVMLVGISAAAGTGNPASQVGSTLPGTSEKNTRGDGLPEPEPETTIKPSTAPAAEPVLEHPEAAAPPAVPISGDDMKPVPGTTIPAPAQNNVTSPSLSSNPGASATQAPAASNSPVPPSPPAPTTTATPKPSPSQSPSPSPTPTTTPPTSPVPAPSGKVILGYYAGWAAYSGYKPSQIPATRLTHINYAFAKIGSDLKIALGDPAVDPGNLSALVKLKNVNPNLKILISVGGWNDSGRFSDAALTDASRTAFADSVVAFIKKYGLDGVDIDWEYPVSGGLATNTRRPEDKQNYTLLLAKLREKLTQQGAKDGRHYWLTAAGSAGSSYAKNVELSKIHQYLDYALVMTYDINGPWDAFTGFNAPLYASDGPTAYYRWSVDSAINMYLSSGFPASKLVMGIPFYGYVFRGVAPANNGLYQAFASGASASYDSIQSQYAANPAFAAYNSDAVAPWLFGGDTFISYDNAESITRKAQYIKTRKLAGAGIWELSQNRNGTLLDIIHQNLR</sequence>
<evidence type="ECO:0000256" key="9">
    <source>
        <dbReference type="SAM" id="SignalP"/>
    </source>
</evidence>
<feature type="chain" id="PRO_5038455310" description="chitinase" evidence="9">
    <location>
        <begin position="30"/>
        <end position="523"/>
    </location>
</feature>
<feature type="compositionally biased region" description="Polar residues" evidence="8">
    <location>
        <begin position="106"/>
        <end position="125"/>
    </location>
</feature>
<keyword evidence="9" id="KW-0732">Signal</keyword>
<name>A0A1M6AK26_9FIRM</name>
<dbReference type="EMBL" id="FQZP01000001">
    <property type="protein sequence ID" value="SHI36805.1"/>
    <property type="molecule type" value="Genomic_DNA"/>
</dbReference>
<feature type="region of interest" description="Disordered" evidence="8">
    <location>
        <begin position="82"/>
        <end position="173"/>
    </location>
</feature>
<keyword evidence="4" id="KW-0119">Carbohydrate metabolism</keyword>
<evidence type="ECO:0000256" key="4">
    <source>
        <dbReference type="ARBA" id="ARBA00023024"/>
    </source>
</evidence>
<evidence type="ECO:0000313" key="11">
    <source>
        <dbReference type="EMBL" id="SHI36805.1"/>
    </source>
</evidence>
<dbReference type="GO" id="GO:0006032">
    <property type="term" value="P:chitin catabolic process"/>
    <property type="evidence" value="ECO:0007669"/>
    <property type="project" value="UniProtKB-KW"/>
</dbReference>
<dbReference type="Gene3D" id="3.10.50.10">
    <property type="match status" value="1"/>
</dbReference>
<dbReference type="InterPro" id="IPR001579">
    <property type="entry name" value="Glyco_hydro_18_chit_AS"/>
</dbReference>
<evidence type="ECO:0000313" key="12">
    <source>
        <dbReference type="Proteomes" id="UP000324781"/>
    </source>
</evidence>
<dbReference type="AlphaFoldDB" id="A0A1M6AK26"/>
<keyword evidence="5 6" id="KW-0326">Glycosidase</keyword>
<accession>A0A1M6AK26</accession>
<keyword evidence="3 6" id="KW-0378">Hydrolase</keyword>
<dbReference type="Gene3D" id="3.20.20.80">
    <property type="entry name" value="Glycosidases"/>
    <property type="match status" value="1"/>
</dbReference>
<dbReference type="InterPro" id="IPR050314">
    <property type="entry name" value="Glycosyl_Hydrlase_18"/>
</dbReference>
<dbReference type="InterPro" id="IPR029070">
    <property type="entry name" value="Chitinase_insertion_sf"/>
</dbReference>
<dbReference type="SUPFAM" id="SSF51445">
    <property type="entry name" value="(Trans)glycosidases"/>
    <property type="match status" value="1"/>
</dbReference>
<evidence type="ECO:0000256" key="6">
    <source>
        <dbReference type="RuleBase" id="RU000489"/>
    </source>
</evidence>
<dbReference type="InterPro" id="IPR011583">
    <property type="entry name" value="Chitinase_II/V-like_cat"/>
</dbReference>
<keyword evidence="4" id="KW-0624">Polysaccharide degradation</keyword>